<comment type="caution">
    <text evidence="1">The sequence shown here is derived from an EMBL/GenBank/DDBJ whole genome shotgun (WGS) entry which is preliminary data.</text>
</comment>
<keyword evidence="2" id="KW-1185">Reference proteome</keyword>
<sequence>MRFSDVRLYEKWIKKLEKGKTKEVIDELKTLAEVRKRRKEENKKYKLSPGK</sequence>
<dbReference type="Proteomes" id="UP000772812">
    <property type="component" value="Unassembled WGS sequence"/>
</dbReference>
<evidence type="ECO:0000313" key="2">
    <source>
        <dbReference type="Proteomes" id="UP000772812"/>
    </source>
</evidence>
<proteinExistence type="predicted"/>
<accession>A0ABS1GKB3</accession>
<gene>
    <name evidence="1" type="ORF">GWK41_09910</name>
</gene>
<evidence type="ECO:0000313" key="1">
    <source>
        <dbReference type="EMBL" id="MBK3333378.1"/>
    </source>
</evidence>
<name>A0ABS1GKB3_9AQUI</name>
<reference evidence="1 2" key="1">
    <citation type="journal article" date="2021" name="Syst. Appl. Microbiol.">
        <title>Persephonella atlantica sp. nov.: How to adapt to physico-chemical gradients in high temperature hydrothermal habitats.</title>
        <authorList>
            <person name="Francois D.X."/>
            <person name="Godfroy A."/>
            <person name="Mathien C."/>
            <person name="Aube J."/>
            <person name="Cathalot C."/>
            <person name="Lesongeur F."/>
            <person name="L'Haridon S."/>
            <person name="Philippon X."/>
            <person name="Roussel E.G."/>
        </authorList>
    </citation>
    <scope>NUCLEOTIDE SEQUENCE [LARGE SCALE GENOMIC DNA]</scope>
    <source>
        <strain evidence="1 2">MO1340</strain>
    </source>
</reference>
<dbReference type="RefSeq" id="WP_200674993.1">
    <property type="nucleotide sequence ID" value="NZ_JAACYA010000002.1"/>
</dbReference>
<dbReference type="EMBL" id="JAACYA010000002">
    <property type="protein sequence ID" value="MBK3333378.1"/>
    <property type="molecule type" value="Genomic_DNA"/>
</dbReference>
<organism evidence="1 2">
    <name type="scientific">Persephonella atlantica</name>
    <dbReference type="NCBI Taxonomy" id="2699429"/>
    <lineage>
        <taxon>Bacteria</taxon>
        <taxon>Pseudomonadati</taxon>
        <taxon>Aquificota</taxon>
        <taxon>Aquificia</taxon>
        <taxon>Aquificales</taxon>
        <taxon>Hydrogenothermaceae</taxon>
        <taxon>Persephonella</taxon>
    </lineage>
</organism>
<protein>
    <submittedName>
        <fullName evidence="1">Uncharacterized protein</fullName>
    </submittedName>
</protein>